<evidence type="ECO:0000313" key="1">
    <source>
        <dbReference type="EMBL" id="TGO03679.1"/>
    </source>
</evidence>
<name>A0A4E0QSB5_9GAMM</name>
<protein>
    <submittedName>
        <fullName evidence="1">Uncharacterized protein</fullName>
    </submittedName>
</protein>
<gene>
    <name evidence="1" type="ORF">PN36_02140</name>
</gene>
<proteinExistence type="predicted"/>
<reference evidence="1 2" key="1">
    <citation type="journal article" date="2016" name="Front. Microbiol.">
        <title>Single-Cell (Meta-)Genomics of a Dimorphic Candidatus Thiomargarita nelsonii Reveals Genomic Plasticity.</title>
        <authorList>
            <person name="Flood B.E."/>
            <person name="Fliss P."/>
            <person name="Jones D.S."/>
            <person name="Dick G.J."/>
            <person name="Jain S."/>
            <person name="Kaster A.K."/>
            <person name="Winkel M."/>
            <person name="Mussmann M."/>
            <person name="Bailey J."/>
        </authorList>
    </citation>
    <scope>NUCLEOTIDE SEQUENCE [LARGE SCALE GENOMIC DNA]</scope>
    <source>
        <strain evidence="1">Hydrate Ridge</strain>
    </source>
</reference>
<dbReference type="AlphaFoldDB" id="A0A4E0QSB5"/>
<organism evidence="1 2">
    <name type="scientific">Candidatus Thiomargarita nelsonii</name>
    <dbReference type="NCBI Taxonomy" id="1003181"/>
    <lineage>
        <taxon>Bacteria</taxon>
        <taxon>Pseudomonadati</taxon>
        <taxon>Pseudomonadota</taxon>
        <taxon>Gammaproteobacteria</taxon>
        <taxon>Thiotrichales</taxon>
        <taxon>Thiotrichaceae</taxon>
        <taxon>Thiomargarita</taxon>
    </lineage>
</organism>
<keyword evidence="2" id="KW-1185">Reference proteome</keyword>
<evidence type="ECO:0000313" key="2">
    <source>
        <dbReference type="Proteomes" id="UP000030428"/>
    </source>
</evidence>
<sequence>MSIQITIELPDTAFLQHTPNEFAQKMRLAAAEMAGVSQQSFTVKNEKGDLAARLEEQKKINKQLEDIMAITTHKFRGYLQSIEYEDKKELINEDVHIMNGLLNMINLISVSEDRLRQKLSQDMQGDGSLLFVLEHTLSRSLASLLTIYERDKIRQHYLNYAKKTSLVPATTTRKQWKSDYLALERQIQADWQSRFAEILKKPTLESLTTWLGERFFPLEVQGFVEAPIHFEPYGATESMLRIIISELFVNAVKYYVSDTQQPVQLSLACDVHRCQLRCANPTINKEQRICKGNGKGHHFLFLLAQQLKGNFPEPPFVEDYVAEFNMPADLLMEKNV</sequence>
<dbReference type="EMBL" id="JSZA02000005">
    <property type="protein sequence ID" value="TGO03679.1"/>
    <property type="molecule type" value="Genomic_DNA"/>
</dbReference>
<dbReference type="Proteomes" id="UP000030428">
    <property type="component" value="Unassembled WGS sequence"/>
</dbReference>
<accession>A0A4E0QSB5</accession>
<comment type="caution">
    <text evidence="1">The sequence shown here is derived from an EMBL/GenBank/DDBJ whole genome shotgun (WGS) entry which is preliminary data.</text>
</comment>